<dbReference type="RefSeq" id="WP_381605070.1">
    <property type="nucleotide sequence ID" value="NZ_JBHTEB010000001.1"/>
</dbReference>
<protein>
    <submittedName>
        <fullName evidence="5">NAD(P)/FAD-dependent oxidoreductase</fullName>
        <ecNumber evidence="5">1.-.-.-</ecNumber>
    </submittedName>
</protein>
<dbReference type="PRINTS" id="PR00420">
    <property type="entry name" value="RNGMNOXGNASE"/>
</dbReference>
<comment type="similarity">
    <text evidence="3">Belongs to the flavin-dependent halogenase family. Bacterial tryptophan halogenase subfamily.</text>
</comment>
<evidence type="ECO:0000256" key="2">
    <source>
        <dbReference type="ARBA" id="ARBA00023033"/>
    </source>
</evidence>
<dbReference type="InterPro" id="IPR050816">
    <property type="entry name" value="Flavin-dep_Halogenase_NPB"/>
</dbReference>
<dbReference type="InterPro" id="IPR036188">
    <property type="entry name" value="FAD/NAD-bd_sf"/>
</dbReference>
<feature type="compositionally biased region" description="Low complexity" evidence="4">
    <location>
        <begin position="581"/>
        <end position="593"/>
    </location>
</feature>
<dbReference type="PANTHER" id="PTHR43747:SF5">
    <property type="entry name" value="FAD-BINDING DOMAIN-CONTAINING PROTEIN"/>
    <property type="match status" value="1"/>
</dbReference>
<feature type="region of interest" description="Disordered" evidence="4">
    <location>
        <begin position="575"/>
        <end position="603"/>
    </location>
</feature>
<evidence type="ECO:0000313" key="6">
    <source>
        <dbReference type="Proteomes" id="UP001597023"/>
    </source>
</evidence>
<dbReference type="Proteomes" id="UP001597023">
    <property type="component" value="Unassembled WGS sequence"/>
</dbReference>
<dbReference type="EC" id="1.-.-.-" evidence="5"/>
<evidence type="ECO:0000256" key="4">
    <source>
        <dbReference type="SAM" id="MobiDB-lite"/>
    </source>
</evidence>
<dbReference type="GO" id="GO:0016491">
    <property type="term" value="F:oxidoreductase activity"/>
    <property type="evidence" value="ECO:0007669"/>
    <property type="project" value="UniProtKB-KW"/>
</dbReference>
<dbReference type="PANTHER" id="PTHR43747">
    <property type="entry name" value="FAD-BINDING PROTEIN"/>
    <property type="match status" value="1"/>
</dbReference>
<organism evidence="5 6">
    <name type="scientific">Streptomyces flavalbus</name>
    <dbReference type="NCBI Taxonomy" id="2665155"/>
    <lineage>
        <taxon>Bacteria</taxon>
        <taxon>Bacillati</taxon>
        <taxon>Actinomycetota</taxon>
        <taxon>Actinomycetes</taxon>
        <taxon>Kitasatosporales</taxon>
        <taxon>Streptomycetaceae</taxon>
        <taxon>Streptomyces</taxon>
    </lineage>
</organism>
<dbReference type="EMBL" id="JBHTEB010000001">
    <property type="protein sequence ID" value="MFD0313529.1"/>
    <property type="molecule type" value="Genomic_DNA"/>
</dbReference>
<reference evidence="6" key="1">
    <citation type="journal article" date="2019" name="Int. J. Syst. Evol. Microbiol.">
        <title>The Global Catalogue of Microorganisms (GCM) 10K type strain sequencing project: providing services to taxonomists for standard genome sequencing and annotation.</title>
        <authorList>
            <consortium name="The Broad Institute Genomics Platform"/>
            <consortium name="The Broad Institute Genome Sequencing Center for Infectious Disease"/>
            <person name="Wu L."/>
            <person name="Ma J."/>
        </authorList>
    </citation>
    <scope>NUCLEOTIDE SEQUENCE [LARGE SCALE GENOMIC DNA]</scope>
    <source>
        <strain evidence="6">CGMCC 4.7400</strain>
    </source>
</reference>
<evidence type="ECO:0000256" key="3">
    <source>
        <dbReference type="ARBA" id="ARBA00038396"/>
    </source>
</evidence>
<keyword evidence="1 5" id="KW-0560">Oxidoreductase</keyword>
<keyword evidence="2" id="KW-0503">Monooxygenase</keyword>
<dbReference type="Pfam" id="PF04820">
    <property type="entry name" value="Trp_halogenase"/>
    <property type="match status" value="2"/>
</dbReference>
<sequence length="603" mass="68445">MFDVAIVGGGIGGTMLGAILARHGVRVLLLEGSGHPRFAIGESTVPETTFGLRVLARRYDVPELEHLATHGAVRRHVSSNCGIKRNFSFVYHREGESTRPTECTQYPTWGPPLGPDSHYLRQDVDAYMFHVAVSYGVTAHTHTLVDDVKFDDDGVTLVTREKGTFQASYLVDAGGMRAVLPERLGLRQEPPYRTRSRTIFTHMVNVRPFDTVAPPRQQHKMPSPFSQGTLHHLFPGGWFWVIPFDNHPDSTSGLCSVGVNLDIDRYPREEGVSAEDEFWKHVQRFPSVARQFEQARSVRPYVATERTQFSSRSVVGDRWCLLPHASDFIDPLFSSGLAVTVMSLNALSHRLIDAVRRDDFDTARFEYLEHWIKRMFRFYDDLVSCSYLAFDDFELWNAWIRVWTITTLYGTNAQNQVAVKYEKSHDPAAFDALETPPYRGLQGADNPWVERMFNRSRDAMLAYSKGELTKDQAIARIFEALRDSELSPAVWGTLDPEDRCPAKSFTLWPLTKILLWGKFRSPGHVRGAYLSGGARMVSKEAVQVYVGELRNGASQVRRTLRDMWLDWNRDWARQAPERRSAPPAAQIPAARPEATGEEIRMQK</sequence>
<accession>A0ABW2W7P5</accession>
<dbReference type="SUPFAM" id="SSF51905">
    <property type="entry name" value="FAD/NAD(P)-binding domain"/>
    <property type="match status" value="1"/>
</dbReference>
<dbReference type="InterPro" id="IPR006905">
    <property type="entry name" value="Flavin_halogenase"/>
</dbReference>
<evidence type="ECO:0000313" key="5">
    <source>
        <dbReference type="EMBL" id="MFD0313529.1"/>
    </source>
</evidence>
<comment type="caution">
    <text evidence="5">The sequence shown here is derived from an EMBL/GenBank/DDBJ whole genome shotgun (WGS) entry which is preliminary data.</text>
</comment>
<name>A0ABW2W7P5_9ACTN</name>
<gene>
    <name evidence="5" type="ORF">ACFQZ6_04625</name>
</gene>
<proteinExistence type="inferred from homology"/>
<dbReference type="Gene3D" id="3.50.50.60">
    <property type="entry name" value="FAD/NAD(P)-binding domain"/>
    <property type="match status" value="1"/>
</dbReference>
<evidence type="ECO:0000256" key="1">
    <source>
        <dbReference type="ARBA" id="ARBA00023002"/>
    </source>
</evidence>
<keyword evidence="6" id="KW-1185">Reference proteome</keyword>